<feature type="domain" description="Crinkler effector protein N-terminal" evidence="4">
    <location>
        <begin position="5"/>
        <end position="111"/>
    </location>
</feature>
<dbReference type="AlphaFoldDB" id="A0A6A3H6U2"/>
<evidence type="ECO:0000259" key="4">
    <source>
        <dbReference type="Pfam" id="PF20147"/>
    </source>
</evidence>
<evidence type="ECO:0000313" key="6">
    <source>
        <dbReference type="Proteomes" id="UP000460718"/>
    </source>
</evidence>
<evidence type="ECO:0000256" key="1">
    <source>
        <dbReference type="ARBA" id="ARBA00004340"/>
    </source>
</evidence>
<dbReference type="EMBL" id="QXFW01004660">
    <property type="protein sequence ID" value="KAE8964842.1"/>
    <property type="molecule type" value="Genomic_DNA"/>
</dbReference>
<dbReference type="Pfam" id="PF20147">
    <property type="entry name" value="Crinkler"/>
    <property type="match status" value="1"/>
</dbReference>
<comment type="subcellular location">
    <subcellularLocation>
        <location evidence="1">Host cell</location>
    </subcellularLocation>
    <subcellularLocation>
        <location evidence="2">Secreted</location>
    </subcellularLocation>
</comment>
<dbReference type="GO" id="GO:0043657">
    <property type="term" value="C:host cell"/>
    <property type="evidence" value="ECO:0007669"/>
    <property type="project" value="UniProtKB-SubCell"/>
</dbReference>
<dbReference type="Proteomes" id="UP000460718">
    <property type="component" value="Unassembled WGS sequence"/>
</dbReference>
<sequence length="362" mass="40640">MVEIMINCAVIGEGSVISIIIEDWKTVALLKKAIKDEKPSKIKCDAKDLQLFLTKKGDSEWLDEAAAEAAALDWRGNSQGFEPMGPSLWLKNAKHFGENFQPGKDQVHVLVLVPEDEGDSGPASKKARHGYHFVKLPFPSLVMPPNSFQVVEGSFEYQARWHLKRLYEKVVAFWMEATPITVKVVGTTGYGTSHMLAVLVLLLLKNQVKDSYGSVAFVCYIPDCRKLLEDESTVLTIMQQNILLNFPDFSEPLNTIKDIRVVMQAQMVILVADQWNSIDENQMVIDRLGSCLGISAYVKIHGMSMNETLYALLPKQTSDDRNIYCGGFNDDEFGVWLKHHPPFFTEHEDELALLTVLCSVSN</sequence>
<comment type="caution">
    <text evidence="5">The sequence shown here is derived from an EMBL/GenBank/DDBJ whole genome shotgun (WGS) entry which is preliminary data.</text>
</comment>
<organism evidence="5 6">
    <name type="scientific">Phytophthora fragariae</name>
    <dbReference type="NCBI Taxonomy" id="53985"/>
    <lineage>
        <taxon>Eukaryota</taxon>
        <taxon>Sar</taxon>
        <taxon>Stramenopiles</taxon>
        <taxon>Oomycota</taxon>
        <taxon>Peronosporomycetes</taxon>
        <taxon>Peronosporales</taxon>
        <taxon>Peronosporaceae</taxon>
        <taxon>Phytophthora</taxon>
    </lineage>
</organism>
<dbReference type="GO" id="GO:0005576">
    <property type="term" value="C:extracellular region"/>
    <property type="evidence" value="ECO:0007669"/>
    <property type="project" value="UniProtKB-SubCell"/>
</dbReference>
<evidence type="ECO:0000256" key="2">
    <source>
        <dbReference type="ARBA" id="ARBA00004613"/>
    </source>
</evidence>
<reference evidence="5 6" key="1">
    <citation type="submission" date="2018-09" db="EMBL/GenBank/DDBJ databases">
        <title>Genomic investigation of the strawberry pathogen Phytophthora fragariae indicates pathogenicity is determined by transcriptional variation in three key races.</title>
        <authorList>
            <person name="Adams T.M."/>
            <person name="Armitage A.D."/>
            <person name="Sobczyk M.K."/>
            <person name="Bates H.J."/>
            <person name="Dunwell J.M."/>
            <person name="Nellist C.F."/>
            <person name="Harrison R.J."/>
        </authorList>
    </citation>
    <scope>NUCLEOTIDE SEQUENCE [LARGE SCALE GENOMIC DNA]</scope>
    <source>
        <strain evidence="5 6">SCRP245</strain>
    </source>
</reference>
<name>A0A6A3H6U2_9STRA</name>
<dbReference type="InterPro" id="IPR045379">
    <property type="entry name" value="Crinkler_N"/>
</dbReference>
<keyword evidence="3" id="KW-0964">Secreted</keyword>
<gene>
    <name evidence="5" type="ORF">PF011_g28519</name>
</gene>
<protein>
    <recommendedName>
        <fullName evidence="4">Crinkler effector protein N-terminal domain-containing protein</fullName>
    </recommendedName>
</protein>
<accession>A0A6A3H6U2</accession>
<proteinExistence type="predicted"/>
<evidence type="ECO:0000313" key="5">
    <source>
        <dbReference type="EMBL" id="KAE8964842.1"/>
    </source>
</evidence>
<evidence type="ECO:0000256" key="3">
    <source>
        <dbReference type="ARBA" id="ARBA00022525"/>
    </source>
</evidence>